<keyword evidence="9 12" id="KW-0238">DNA-binding</keyword>
<dbReference type="GO" id="GO:0006310">
    <property type="term" value="P:DNA recombination"/>
    <property type="evidence" value="ECO:0007669"/>
    <property type="project" value="InterPro"/>
</dbReference>
<keyword evidence="16" id="KW-1185">Reference proteome</keyword>
<dbReference type="GO" id="GO:0006270">
    <property type="term" value="P:DNA replication initiation"/>
    <property type="evidence" value="ECO:0007669"/>
    <property type="project" value="TreeGrafter"/>
</dbReference>
<dbReference type="Pfam" id="PF00271">
    <property type="entry name" value="Helicase_C"/>
    <property type="match status" value="1"/>
</dbReference>
<dbReference type="OrthoDB" id="9759544at2"/>
<evidence type="ECO:0000256" key="5">
    <source>
        <dbReference type="ARBA" id="ARBA00022801"/>
    </source>
</evidence>
<organism evidence="15 16">
    <name type="scientific">Ectothiorhodospira magna</name>
    <dbReference type="NCBI Taxonomy" id="867345"/>
    <lineage>
        <taxon>Bacteria</taxon>
        <taxon>Pseudomonadati</taxon>
        <taxon>Pseudomonadota</taxon>
        <taxon>Gammaproteobacteria</taxon>
        <taxon>Chromatiales</taxon>
        <taxon>Ectothiorhodospiraceae</taxon>
        <taxon>Ectothiorhodospira</taxon>
    </lineage>
</organism>
<dbReference type="HAMAP" id="MF_00983">
    <property type="entry name" value="PriA"/>
    <property type="match status" value="1"/>
</dbReference>
<evidence type="ECO:0000313" key="16">
    <source>
        <dbReference type="Proteomes" id="UP000199496"/>
    </source>
</evidence>
<dbReference type="InterPro" id="IPR011545">
    <property type="entry name" value="DEAD/DEAH_box_helicase_dom"/>
</dbReference>
<evidence type="ECO:0000256" key="10">
    <source>
        <dbReference type="ARBA" id="ARBA00023235"/>
    </source>
</evidence>
<dbReference type="InterPro" id="IPR041222">
    <property type="entry name" value="PriA_3primeBD"/>
</dbReference>
<gene>
    <name evidence="12" type="primary">priA</name>
    <name evidence="15" type="ORF">SAMN05421693_11221</name>
</gene>
<dbReference type="InterPro" id="IPR042115">
    <property type="entry name" value="PriA_3primeBD_sf"/>
</dbReference>
<feature type="binding site" evidence="12">
    <location>
        <position position="483"/>
    </location>
    <ligand>
        <name>Zn(2+)</name>
        <dbReference type="ChEBI" id="CHEBI:29105"/>
        <label>1</label>
    </ligand>
</feature>
<dbReference type="CDD" id="cd17929">
    <property type="entry name" value="DEXHc_priA"/>
    <property type="match status" value="1"/>
</dbReference>
<dbReference type="NCBIfam" id="NF004065">
    <property type="entry name" value="PRK05580.1-1"/>
    <property type="match status" value="1"/>
</dbReference>
<accession>A0A1H9C4C1</accession>
<dbReference type="Gene3D" id="3.40.1440.60">
    <property type="entry name" value="PriA, 3(prime) DNA-binding domain"/>
    <property type="match status" value="1"/>
</dbReference>
<keyword evidence="6 12" id="KW-0347">Helicase</keyword>
<dbReference type="InterPro" id="IPR001650">
    <property type="entry name" value="Helicase_C-like"/>
</dbReference>
<evidence type="ECO:0000313" key="15">
    <source>
        <dbReference type="EMBL" id="SEP95548.1"/>
    </source>
</evidence>
<dbReference type="NCBIfam" id="TIGR00595">
    <property type="entry name" value="priA"/>
    <property type="match status" value="1"/>
</dbReference>
<feature type="domain" description="Helicase ATP-binding" evidence="13">
    <location>
        <begin position="218"/>
        <end position="384"/>
    </location>
</feature>
<reference evidence="15 16" key="1">
    <citation type="submission" date="2016-10" db="EMBL/GenBank/DDBJ databases">
        <authorList>
            <person name="de Groot N.N."/>
        </authorList>
    </citation>
    <scope>NUCLEOTIDE SEQUENCE [LARGE SCALE GENOMIC DNA]</scope>
    <source>
        <strain evidence="15 16">B7-7</strain>
    </source>
</reference>
<dbReference type="GO" id="GO:1990077">
    <property type="term" value="C:primosome complex"/>
    <property type="evidence" value="ECO:0007669"/>
    <property type="project" value="UniProtKB-UniRule"/>
</dbReference>
<feature type="binding site" evidence="12">
    <location>
        <position position="446"/>
    </location>
    <ligand>
        <name>Zn(2+)</name>
        <dbReference type="ChEBI" id="CHEBI:29105"/>
        <label>1</label>
    </ligand>
</feature>
<keyword evidence="5 12" id="KW-0378">Hydrolase</keyword>
<feature type="binding site" evidence="12">
    <location>
        <position position="486"/>
    </location>
    <ligand>
        <name>Zn(2+)</name>
        <dbReference type="ChEBI" id="CHEBI:29105"/>
        <label>1</label>
    </ligand>
</feature>
<dbReference type="InterPro" id="IPR005259">
    <property type="entry name" value="PriA"/>
</dbReference>
<dbReference type="SUPFAM" id="SSF52540">
    <property type="entry name" value="P-loop containing nucleoside triphosphate hydrolases"/>
    <property type="match status" value="1"/>
</dbReference>
<dbReference type="AlphaFoldDB" id="A0A1H9C4C1"/>
<keyword evidence="2 12" id="KW-0235">DNA replication</keyword>
<evidence type="ECO:0000256" key="6">
    <source>
        <dbReference type="ARBA" id="ARBA00022806"/>
    </source>
</evidence>
<dbReference type="GO" id="GO:0016887">
    <property type="term" value="F:ATP hydrolysis activity"/>
    <property type="evidence" value="ECO:0007669"/>
    <property type="project" value="RHEA"/>
</dbReference>
<feature type="binding site" evidence="12">
    <location>
        <position position="455"/>
    </location>
    <ligand>
        <name>Zn(2+)</name>
        <dbReference type="ChEBI" id="CHEBI:29105"/>
        <label>2</label>
    </ligand>
</feature>
<dbReference type="CDD" id="cd18804">
    <property type="entry name" value="SF2_C_priA"/>
    <property type="match status" value="1"/>
</dbReference>
<keyword evidence="7 12" id="KW-0862">Zinc</keyword>
<dbReference type="Proteomes" id="UP000199496">
    <property type="component" value="Unassembled WGS sequence"/>
</dbReference>
<dbReference type="PANTHER" id="PTHR30580">
    <property type="entry name" value="PRIMOSOMAL PROTEIN N"/>
    <property type="match status" value="1"/>
</dbReference>
<comment type="catalytic activity">
    <reaction evidence="12">
        <text>Couples ATP hydrolysis with the unwinding of duplex DNA by translocating in the 3'-5' direction.</text>
        <dbReference type="EC" id="5.6.2.4"/>
    </reaction>
</comment>
<dbReference type="NCBIfam" id="NF004067">
    <property type="entry name" value="PRK05580.1-4"/>
    <property type="match status" value="1"/>
</dbReference>
<dbReference type="InterPro" id="IPR014001">
    <property type="entry name" value="Helicase_ATP-bd"/>
</dbReference>
<dbReference type="EMBL" id="FOFO01000012">
    <property type="protein sequence ID" value="SEP95548.1"/>
    <property type="molecule type" value="Genomic_DNA"/>
</dbReference>
<dbReference type="STRING" id="867345.SAMN05421693_11221"/>
<comment type="subunit">
    <text evidence="12">Component of the replication restart primosome.</text>
</comment>
<evidence type="ECO:0000256" key="11">
    <source>
        <dbReference type="ARBA" id="ARBA00048988"/>
    </source>
</evidence>
<protein>
    <recommendedName>
        <fullName evidence="12">Replication restart protein PriA</fullName>
    </recommendedName>
    <alternativeName>
        <fullName evidence="12">ATP-dependent DNA helicase PriA</fullName>
        <ecNumber evidence="12">5.6.2.4</ecNumber>
    </alternativeName>
    <alternativeName>
        <fullName evidence="12">DNA 3'-5' helicase PriA</fullName>
    </alternativeName>
</protein>
<evidence type="ECO:0000256" key="2">
    <source>
        <dbReference type="ARBA" id="ARBA00022705"/>
    </source>
</evidence>
<evidence type="ECO:0000256" key="4">
    <source>
        <dbReference type="ARBA" id="ARBA00022741"/>
    </source>
</evidence>
<evidence type="ECO:0000256" key="12">
    <source>
        <dbReference type="HAMAP-Rule" id="MF_00983"/>
    </source>
</evidence>
<dbReference type="PROSITE" id="PS51192">
    <property type="entry name" value="HELICASE_ATP_BIND_1"/>
    <property type="match status" value="1"/>
</dbReference>
<comment type="function">
    <text evidence="12">Initiates the restart of stalled replication forks, which reloads the replicative helicase on sites other than the origin of replication. Recognizes and binds to abandoned replication forks and remodels them to uncover a helicase loading site. Promotes assembly of the primosome at these replication forks.</text>
</comment>
<evidence type="ECO:0000259" key="14">
    <source>
        <dbReference type="PROSITE" id="PS51194"/>
    </source>
</evidence>
<evidence type="ECO:0000256" key="1">
    <source>
        <dbReference type="ARBA" id="ARBA00022515"/>
    </source>
</evidence>
<dbReference type="Gene3D" id="3.40.50.300">
    <property type="entry name" value="P-loop containing nucleotide triphosphate hydrolases"/>
    <property type="match status" value="2"/>
</dbReference>
<dbReference type="GO" id="GO:0006269">
    <property type="term" value="P:DNA replication, synthesis of primer"/>
    <property type="evidence" value="ECO:0007669"/>
    <property type="project" value="UniProtKB-KW"/>
</dbReference>
<evidence type="ECO:0000259" key="13">
    <source>
        <dbReference type="PROSITE" id="PS51192"/>
    </source>
</evidence>
<dbReference type="GO" id="GO:0008270">
    <property type="term" value="F:zinc ion binding"/>
    <property type="evidence" value="ECO:0007669"/>
    <property type="project" value="UniProtKB-UniRule"/>
</dbReference>
<dbReference type="FunFam" id="3.40.50.300:FF:000489">
    <property type="entry name" value="Primosome assembly protein PriA"/>
    <property type="match status" value="1"/>
</dbReference>
<evidence type="ECO:0000256" key="9">
    <source>
        <dbReference type="ARBA" id="ARBA00023125"/>
    </source>
</evidence>
<feature type="binding site" evidence="12">
    <location>
        <position position="452"/>
    </location>
    <ligand>
        <name>Zn(2+)</name>
        <dbReference type="ChEBI" id="CHEBI:29105"/>
        <label>2</label>
    </ligand>
</feature>
<sequence length="737" mass="80396">MPQSSATPILQIAVPTPVQGYFDYLPAPDEANLPAIGARVRVPFGRRQMVGVVIGHSEASHVPSHRLRPIVATLDAEPLLDALLLNLLTWAADYYQHPLGEVMAAALPVALRQGKPAQVQGIEYCTLTEAGRRTDPASLPRAPRQTALLRLLQDRQEALTLEQLRTQQDTDPRQSLKALVDKGLVQIDARSCLTQVDTPPAPAPALNAAQQQAVEAIVASLDGFTGHLLEGVTGSGKTEVYLQVIRQVLASGRQCLVLVPEIALTPQLLDRFRARLDIPIAVLHSGLNDSERLCAWLCARSGEAGVVIGTRSAVFAPWARPGLIIVDEEHDPSLKQQDGFRYHARDLAVMRAHREQVPVVLGSATPALESLANVARGQYRHLSLPGRAGGASAPRLKLLDVRSQFMDEGLSVPLLDRIQQHLEDDGQVLLFLNRRGYAPALICHECGWVADCHRCDARMTWHAGIRRLRCHHCGHETGVPAQCPSCSRPLVGRGQGTERVEQALRRHFPAWPVVRIDRDSTRRKGALASALEGVRSGQHRILVGTQMLAKGHDFPNVTLAAILEADQGLFSADFRAVERLAQTIVQVAGRAGRGARPGEVLIQTHHPDHPLLLTLLRAGYGAFAQAALAERREAHLPPYAALALLRAEAADAEAPRVFLEGASQALTSKNPQGVQAWGPAPAPMERKAGRYRAHLLLQADQRRDLRKALAIWLPDLPRLPGARKVRWSVDVDPVDLQ</sequence>
<feature type="binding site" evidence="12">
    <location>
        <position position="443"/>
    </location>
    <ligand>
        <name>Zn(2+)</name>
        <dbReference type="ChEBI" id="CHEBI:29105"/>
        <label>1</label>
    </ligand>
</feature>
<evidence type="ECO:0000256" key="7">
    <source>
        <dbReference type="ARBA" id="ARBA00022833"/>
    </source>
</evidence>
<dbReference type="GO" id="GO:0003677">
    <property type="term" value="F:DNA binding"/>
    <property type="evidence" value="ECO:0007669"/>
    <property type="project" value="UniProtKB-UniRule"/>
</dbReference>
<name>A0A1H9C4C1_9GAMM</name>
<dbReference type="InterPro" id="IPR040498">
    <property type="entry name" value="PriA_CRR"/>
</dbReference>
<feature type="domain" description="Helicase C-terminal" evidence="14">
    <location>
        <begin position="478"/>
        <end position="634"/>
    </location>
</feature>
<dbReference type="GO" id="GO:0043138">
    <property type="term" value="F:3'-5' DNA helicase activity"/>
    <property type="evidence" value="ECO:0007669"/>
    <property type="project" value="UniProtKB-EC"/>
</dbReference>
<dbReference type="Pfam" id="PF18074">
    <property type="entry name" value="PriA_C"/>
    <property type="match status" value="1"/>
</dbReference>
<dbReference type="SMART" id="SM00487">
    <property type="entry name" value="DEXDc"/>
    <property type="match status" value="1"/>
</dbReference>
<dbReference type="GO" id="GO:0006302">
    <property type="term" value="P:double-strand break repair"/>
    <property type="evidence" value="ECO:0007669"/>
    <property type="project" value="InterPro"/>
</dbReference>
<feature type="binding site" evidence="12">
    <location>
        <position position="473"/>
    </location>
    <ligand>
        <name>Zn(2+)</name>
        <dbReference type="ChEBI" id="CHEBI:29105"/>
        <label>2</label>
    </ligand>
</feature>
<dbReference type="SMART" id="SM00490">
    <property type="entry name" value="HELICc"/>
    <property type="match status" value="1"/>
</dbReference>
<keyword evidence="3 12" id="KW-0479">Metal-binding</keyword>
<keyword evidence="10 12" id="KW-0413">Isomerase</keyword>
<proteinExistence type="inferred from homology"/>
<keyword evidence="8 12" id="KW-0067">ATP-binding</keyword>
<dbReference type="GO" id="GO:0005524">
    <property type="term" value="F:ATP binding"/>
    <property type="evidence" value="ECO:0007669"/>
    <property type="project" value="UniProtKB-UniRule"/>
</dbReference>
<evidence type="ECO:0000256" key="8">
    <source>
        <dbReference type="ARBA" id="ARBA00022840"/>
    </source>
</evidence>
<dbReference type="FunFam" id="3.40.1440.60:FF:000001">
    <property type="entry name" value="Primosomal protein N"/>
    <property type="match status" value="1"/>
</dbReference>
<dbReference type="PROSITE" id="PS51194">
    <property type="entry name" value="HELICASE_CTER"/>
    <property type="match status" value="1"/>
</dbReference>
<dbReference type="InterPro" id="IPR027417">
    <property type="entry name" value="P-loop_NTPase"/>
</dbReference>
<comment type="cofactor">
    <cofactor evidence="12">
        <name>Zn(2+)</name>
        <dbReference type="ChEBI" id="CHEBI:29105"/>
    </cofactor>
    <text evidence="12">Binds 2 zinc ions per subunit.</text>
</comment>
<keyword evidence="4 12" id="KW-0547">Nucleotide-binding</keyword>
<dbReference type="Pfam" id="PF00270">
    <property type="entry name" value="DEAD"/>
    <property type="match status" value="1"/>
</dbReference>
<comment type="similarity">
    <text evidence="12">Belongs to the helicase family. PriA subfamily.</text>
</comment>
<dbReference type="Pfam" id="PF18319">
    <property type="entry name" value="Zn_ribbon_PriA"/>
    <property type="match status" value="1"/>
</dbReference>
<dbReference type="InterPro" id="IPR041236">
    <property type="entry name" value="PriA_C"/>
</dbReference>
<keyword evidence="1 12" id="KW-0639">Primosome</keyword>
<evidence type="ECO:0000256" key="3">
    <source>
        <dbReference type="ARBA" id="ARBA00022723"/>
    </source>
</evidence>
<comment type="catalytic activity">
    <reaction evidence="11 12">
        <text>ATP + H2O = ADP + phosphate + H(+)</text>
        <dbReference type="Rhea" id="RHEA:13065"/>
        <dbReference type="ChEBI" id="CHEBI:15377"/>
        <dbReference type="ChEBI" id="CHEBI:15378"/>
        <dbReference type="ChEBI" id="CHEBI:30616"/>
        <dbReference type="ChEBI" id="CHEBI:43474"/>
        <dbReference type="ChEBI" id="CHEBI:456216"/>
        <dbReference type="EC" id="5.6.2.4"/>
    </reaction>
</comment>
<dbReference type="Pfam" id="PF17764">
    <property type="entry name" value="PriA_3primeBD"/>
    <property type="match status" value="1"/>
</dbReference>
<dbReference type="EC" id="5.6.2.4" evidence="12"/>
<dbReference type="RefSeq" id="WP_090206009.1">
    <property type="nucleotide sequence ID" value="NZ_FOFO01000012.1"/>
</dbReference>
<dbReference type="PANTHER" id="PTHR30580:SF0">
    <property type="entry name" value="PRIMOSOMAL PROTEIN N"/>
    <property type="match status" value="1"/>
</dbReference>
<feature type="binding site" evidence="12">
    <location>
        <position position="470"/>
    </location>
    <ligand>
        <name>Zn(2+)</name>
        <dbReference type="ChEBI" id="CHEBI:29105"/>
        <label>2</label>
    </ligand>
</feature>